<feature type="compositionally biased region" description="Basic residues" evidence="1">
    <location>
        <begin position="1"/>
        <end position="10"/>
    </location>
</feature>
<sequence>MGSIRVGRRQVKPDTPASVTGLHQGNKGPYHRQPGHHKDGTADARRSTGIHWRKHNALMKIMPSLPPG</sequence>
<evidence type="ECO:0000313" key="3">
    <source>
        <dbReference type="Proteomes" id="UP001597261"/>
    </source>
</evidence>
<dbReference type="EMBL" id="JBHUDX010000014">
    <property type="protein sequence ID" value="MFD1657811.1"/>
    <property type="molecule type" value="Genomic_DNA"/>
</dbReference>
<dbReference type="Proteomes" id="UP001597261">
    <property type="component" value="Unassembled WGS sequence"/>
</dbReference>
<reference evidence="3" key="1">
    <citation type="journal article" date="2019" name="Int. J. Syst. Evol. Microbiol.">
        <title>The Global Catalogue of Microorganisms (GCM) 10K type strain sequencing project: providing services to taxonomists for standard genome sequencing and annotation.</title>
        <authorList>
            <consortium name="The Broad Institute Genomics Platform"/>
            <consortium name="The Broad Institute Genome Sequencing Center for Infectious Disease"/>
            <person name="Wu L."/>
            <person name="Ma J."/>
        </authorList>
    </citation>
    <scope>NUCLEOTIDE SEQUENCE [LARGE SCALE GENOMIC DNA]</scope>
    <source>
        <strain evidence="3">CGMCC 1.12470</strain>
    </source>
</reference>
<gene>
    <name evidence="2" type="ORF">ACFSL4_06140</name>
</gene>
<evidence type="ECO:0000313" key="2">
    <source>
        <dbReference type="EMBL" id="MFD1657811.1"/>
    </source>
</evidence>
<protein>
    <submittedName>
        <fullName evidence="2">Uncharacterized protein</fullName>
    </submittedName>
</protein>
<organism evidence="2 3">
    <name type="scientific">Streptomyces caeni</name>
    <dbReference type="NCBI Taxonomy" id="2307231"/>
    <lineage>
        <taxon>Bacteria</taxon>
        <taxon>Bacillati</taxon>
        <taxon>Actinomycetota</taxon>
        <taxon>Actinomycetes</taxon>
        <taxon>Kitasatosporales</taxon>
        <taxon>Streptomycetaceae</taxon>
        <taxon>Streptomyces</taxon>
    </lineage>
</organism>
<feature type="region of interest" description="Disordered" evidence="1">
    <location>
        <begin position="1"/>
        <end position="68"/>
    </location>
</feature>
<proteinExistence type="predicted"/>
<name>A0ABW4ILI3_9ACTN</name>
<evidence type="ECO:0000256" key="1">
    <source>
        <dbReference type="SAM" id="MobiDB-lite"/>
    </source>
</evidence>
<accession>A0ABW4ILI3</accession>
<feature type="compositionally biased region" description="Basic and acidic residues" evidence="1">
    <location>
        <begin position="36"/>
        <end position="46"/>
    </location>
</feature>
<comment type="caution">
    <text evidence="2">The sequence shown here is derived from an EMBL/GenBank/DDBJ whole genome shotgun (WGS) entry which is preliminary data.</text>
</comment>
<keyword evidence="3" id="KW-1185">Reference proteome</keyword>
<dbReference type="RefSeq" id="WP_381079341.1">
    <property type="nucleotide sequence ID" value="NZ_JBHUDX010000014.1"/>
</dbReference>